<feature type="compositionally biased region" description="Basic and acidic residues" evidence="1">
    <location>
        <begin position="24"/>
        <end position="38"/>
    </location>
</feature>
<organism evidence="2">
    <name type="scientific">Timema tahoe</name>
    <dbReference type="NCBI Taxonomy" id="61484"/>
    <lineage>
        <taxon>Eukaryota</taxon>
        <taxon>Metazoa</taxon>
        <taxon>Ecdysozoa</taxon>
        <taxon>Arthropoda</taxon>
        <taxon>Hexapoda</taxon>
        <taxon>Insecta</taxon>
        <taxon>Pterygota</taxon>
        <taxon>Neoptera</taxon>
        <taxon>Polyneoptera</taxon>
        <taxon>Phasmatodea</taxon>
        <taxon>Timematodea</taxon>
        <taxon>Timematoidea</taxon>
        <taxon>Timematidae</taxon>
        <taxon>Timema</taxon>
    </lineage>
</organism>
<feature type="region of interest" description="Disordered" evidence="1">
    <location>
        <begin position="1"/>
        <end position="39"/>
    </location>
</feature>
<gene>
    <name evidence="2" type="ORF">TTEB3V08_LOCUS9344</name>
</gene>
<evidence type="ECO:0000313" key="2">
    <source>
        <dbReference type="EMBL" id="CAD7461435.1"/>
    </source>
</evidence>
<evidence type="ECO:0000256" key="1">
    <source>
        <dbReference type="SAM" id="MobiDB-lite"/>
    </source>
</evidence>
<proteinExistence type="predicted"/>
<accession>A0A7R9IN63</accession>
<protein>
    <submittedName>
        <fullName evidence="2">Uncharacterized protein</fullName>
    </submittedName>
</protein>
<reference evidence="2" key="1">
    <citation type="submission" date="2020-11" db="EMBL/GenBank/DDBJ databases">
        <authorList>
            <person name="Tran Van P."/>
        </authorList>
    </citation>
    <scope>NUCLEOTIDE SEQUENCE</scope>
</reference>
<sequence length="205" mass="23169">MAKLICRPQPKRKLRQSPLFHGGSVREQRPFPEVKRNPDLQIELPSASLGTRSSARLGTEGLESWDTEDLRLGTGGREAWKRGARSLSLSLRDGSFGTGGLKEDSKFEPEGLEFWDRRTRSLSLRDWSFGTEKLVEGKKGTKLVTFTTILHKAAQQRSQVIWECLIMLTPSMWGSGFGQTDKRASERALVRSLAYPVWPPPHMKF</sequence>
<dbReference type="EMBL" id="OE004754">
    <property type="protein sequence ID" value="CAD7461435.1"/>
    <property type="molecule type" value="Genomic_DNA"/>
</dbReference>
<dbReference type="AlphaFoldDB" id="A0A7R9IN63"/>
<name>A0A7R9IN63_9NEOP</name>